<keyword evidence="3" id="KW-0496">Mitochondrion</keyword>
<feature type="region of interest" description="Disordered" evidence="1">
    <location>
        <begin position="83"/>
        <end position="163"/>
    </location>
</feature>
<keyword evidence="4" id="KW-1185">Reference proteome</keyword>
<gene>
    <name evidence="2" type="ORF">PBRA_000978</name>
    <name evidence="3" type="ORF">PLBR_LOCUS5144</name>
</gene>
<accession>A0A0G4IQM6</accession>
<geneLocation type="mitochondrion" evidence="3"/>
<feature type="compositionally biased region" description="Basic and acidic residues" evidence="1">
    <location>
        <begin position="96"/>
        <end position="121"/>
    </location>
</feature>
<feature type="compositionally biased region" description="Low complexity" evidence="1">
    <location>
        <begin position="184"/>
        <end position="200"/>
    </location>
</feature>
<feature type="region of interest" description="Disordered" evidence="1">
    <location>
        <begin position="1"/>
        <end position="62"/>
    </location>
</feature>
<evidence type="ECO:0000256" key="1">
    <source>
        <dbReference type="SAM" id="MobiDB-lite"/>
    </source>
</evidence>
<reference evidence="3 5" key="2">
    <citation type="submission" date="2018-03" db="EMBL/GenBank/DDBJ databases">
        <authorList>
            <person name="Fogelqvist J."/>
        </authorList>
    </citation>
    <scope>NUCLEOTIDE SEQUENCE [LARGE SCALE GENOMIC DNA]</scope>
</reference>
<name>A0A0G4IQM6_PLABS</name>
<proteinExistence type="predicted"/>
<dbReference type="EMBL" id="CDSF01000079">
    <property type="protein sequence ID" value="CEO97633.1"/>
    <property type="molecule type" value="Genomic_DNA"/>
</dbReference>
<dbReference type="AlphaFoldDB" id="A0A0G4IQM6"/>
<organism evidence="2 4">
    <name type="scientific">Plasmodiophora brassicae</name>
    <name type="common">Clubroot disease agent</name>
    <dbReference type="NCBI Taxonomy" id="37360"/>
    <lineage>
        <taxon>Eukaryota</taxon>
        <taxon>Sar</taxon>
        <taxon>Rhizaria</taxon>
        <taxon>Endomyxa</taxon>
        <taxon>Phytomyxea</taxon>
        <taxon>Plasmodiophorida</taxon>
        <taxon>Plasmodiophoridae</taxon>
        <taxon>Plasmodiophora</taxon>
    </lineage>
</organism>
<dbReference type="Proteomes" id="UP000290189">
    <property type="component" value="Unassembled WGS sequence"/>
</dbReference>
<dbReference type="Proteomes" id="UP000039324">
    <property type="component" value="Unassembled WGS sequence"/>
</dbReference>
<reference evidence="2 4" key="1">
    <citation type="submission" date="2015-02" db="EMBL/GenBank/DDBJ databases">
        <authorList>
            <person name="Chooi Y.-H."/>
        </authorList>
    </citation>
    <scope>NUCLEOTIDE SEQUENCE [LARGE SCALE GENOMIC DNA]</scope>
    <source>
        <strain evidence="2">E3</strain>
    </source>
</reference>
<evidence type="ECO:0000313" key="5">
    <source>
        <dbReference type="Proteomes" id="UP000290189"/>
    </source>
</evidence>
<feature type="region of interest" description="Disordered" evidence="1">
    <location>
        <begin position="178"/>
        <end position="200"/>
    </location>
</feature>
<evidence type="ECO:0000313" key="3">
    <source>
        <dbReference type="EMBL" id="SPQ97929.1"/>
    </source>
</evidence>
<protein>
    <submittedName>
        <fullName evidence="2">Uncharacterized protein</fullName>
    </submittedName>
</protein>
<evidence type="ECO:0000313" key="4">
    <source>
        <dbReference type="Proteomes" id="UP000039324"/>
    </source>
</evidence>
<sequence>MTGTPSPAGTIACSSRDLPPSASDRPSKSLLRLQKSIGAARAPSKRNKGAAPGPRRIERRGENFYQFVKRVNAETAERVQKIAAVSARRPSASTARFRERRKERQREKRLVDGLDRRDDVSKTAPSVGIQAPVEAPPKLGVTPKRRQPPAPVPVPISDQLERRRRDLLRERVQAAYKNAKQARRSASSAGCSSASLDRFL</sequence>
<dbReference type="EMBL" id="OVEO01000008">
    <property type="protein sequence ID" value="SPQ97929.1"/>
    <property type="molecule type" value="Genomic_DNA"/>
</dbReference>
<evidence type="ECO:0000313" key="2">
    <source>
        <dbReference type="EMBL" id="CEO97633.1"/>
    </source>
</evidence>